<proteinExistence type="predicted"/>
<dbReference type="EMBL" id="GGEC01069485">
    <property type="protein sequence ID" value="MBX49969.1"/>
    <property type="molecule type" value="Transcribed_RNA"/>
</dbReference>
<evidence type="ECO:0000313" key="1">
    <source>
        <dbReference type="EMBL" id="MBX49969.1"/>
    </source>
</evidence>
<name>A0A2P2P5L4_RHIMU</name>
<reference evidence="1" key="1">
    <citation type="submission" date="2018-02" db="EMBL/GenBank/DDBJ databases">
        <title>Rhizophora mucronata_Transcriptome.</title>
        <authorList>
            <person name="Meera S.P."/>
            <person name="Sreeshan A."/>
            <person name="Augustine A."/>
        </authorList>
    </citation>
    <scope>NUCLEOTIDE SEQUENCE</scope>
    <source>
        <tissue evidence="1">Leaf</tissue>
    </source>
</reference>
<dbReference type="AlphaFoldDB" id="A0A2P2P5L4"/>
<organism evidence="1">
    <name type="scientific">Rhizophora mucronata</name>
    <name type="common">Asiatic mangrove</name>
    <dbReference type="NCBI Taxonomy" id="61149"/>
    <lineage>
        <taxon>Eukaryota</taxon>
        <taxon>Viridiplantae</taxon>
        <taxon>Streptophyta</taxon>
        <taxon>Embryophyta</taxon>
        <taxon>Tracheophyta</taxon>
        <taxon>Spermatophyta</taxon>
        <taxon>Magnoliopsida</taxon>
        <taxon>eudicotyledons</taxon>
        <taxon>Gunneridae</taxon>
        <taxon>Pentapetalae</taxon>
        <taxon>rosids</taxon>
        <taxon>fabids</taxon>
        <taxon>Malpighiales</taxon>
        <taxon>Rhizophoraceae</taxon>
        <taxon>Rhizophora</taxon>
    </lineage>
</organism>
<protein>
    <submittedName>
        <fullName evidence="1">Uncharacterized protein</fullName>
    </submittedName>
</protein>
<accession>A0A2P2P5L4</accession>
<sequence length="36" mass="4304">MHVVTNKLFLYRWGSRTSSPFPSSNYFIEKSLIKIR</sequence>